<dbReference type="RefSeq" id="XP_001220577.1">
    <property type="nucleotide sequence ID" value="XM_001220576.1"/>
</dbReference>
<evidence type="ECO:0000256" key="1">
    <source>
        <dbReference type="SAM" id="SignalP"/>
    </source>
</evidence>
<dbReference type="VEuPathDB" id="FungiDB:CHGG_01356"/>
<feature type="chain" id="PRO_5004208854" evidence="1">
    <location>
        <begin position="17"/>
        <end position="329"/>
    </location>
</feature>
<feature type="signal peptide" evidence="1">
    <location>
        <begin position="1"/>
        <end position="16"/>
    </location>
</feature>
<evidence type="ECO:0000313" key="2">
    <source>
        <dbReference type="EMBL" id="EAQ93121.1"/>
    </source>
</evidence>
<dbReference type="HOGENOM" id="CLU_073105_0_0_1"/>
<dbReference type="InParanoid" id="Q2HEJ8"/>
<dbReference type="OrthoDB" id="3467153at2759"/>
<proteinExistence type="predicted"/>
<dbReference type="Proteomes" id="UP000001056">
    <property type="component" value="Unassembled WGS sequence"/>
</dbReference>
<dbReference type="EMBL" id="CH408029">
    <property type="protein sequence ID" value="EAQ93121.1"/>
    <property type="molecule type" value="Genomic_DNA"/>
</dbReference>
<dbReference type="eggNOG" id="ENOG502S450">
    <property type="taxonomic scope" value="Eukaryota"/>
</dbReference>
<dbReference type="GeneID" id="4386616"/>
<organism evidence="2 3">
    <name type="scientific">Chaetomium globosum (strain ATCC 6205 / CBS 148.51 / DSM 1962 / NBRC 6347 / NRRL 1970)</name>
    <name type="common">Soil fungus</name>
    <dbReference type="NCBI Taxonomy" id="306901"/>
    <lineage>
        <taxon>Eukaryota</taxon>
        <taxon>Fungi</taxon>
        <taxon>Dikarya</taxon>
        <taxon>Ascomycota</taxon>
        <taxon>Pezizomycotina</taxon>
        <taxon>Sordariomycetes</taxon>
        <taxon>Sordariomycetidae</taxon>
        <taxon>Sordariales</taxon>
        <taxon>Chaetomiaceae</taxon>
        <taxon>Chaetomium</taxon>
    </lineage>
</organism>
<protein>
    <submittedName>
        <fullName evidence="2">Uncharacterized protein</fullName>
    </submittedName>
</protein>
<name>Q2HEJ8_CHAGB</name>
<dbReference type="AlphaFoldDB" id="Q2HEJ8"/>
<evidence type="ECO:0000313" key="3">
    <source>
        <dbReference type="Proteomes" id="UP000001056"/>
    </source>
</evidence>
<gene>
    <name evidence="2" type="ORF">CHGG_01356</name>
</gene>
<keyword evidence="1" id="KW-0732">Signal</keyword>
<sequence>MKFFTPLALLISLASAHPQPNIATFEEQFINSLPLVSRSESSAGNTSAITLVGYKSIPIEPEHVADFEKDYFANVSLWGRNRIYDRQARAIRVYFPVAGALLPLGARGEHVEADLLGRVPSTHADDTLQLLGRGLHVLGRKRTDHVTGVEGNVVENGIIYLSEPAKPVRHVGRAVVYNFGGKELHSHGPSGHPHKRAESKKGCLQNHNGKNCSKAYGINKGRCKMNTKVCMDYNGVVTDCKNYSSGWKKYRNFVDSDCDVSLGKGHCWNEIIPEGNYRENLNWVVARTAFKVFSGHRDSYQPGASTLRGLRSGLFSRLGAMSELRSLDF</sequence>
<keyword evidence="3" id="KW-1185">Reference proteome</keyword>
<dbReference type="OMA" id="NGSTWRN"/>
<accession>Q2HEJ8</accession>
<reference evidence="3" key="1">
    <citation type="journal article" date="2015" name="Genome Announc.">
        <title>Draft genome sequence of the cellulolytic fungus Chaetomium globosum.</title>
        <authorList>
            <person name="Cuomo C.A."/>
            <person name="Untereiner W.A."/>
            <person name="Ma L.-J."/>
            <person name="Grabherr M."/>
            <person name="Birren B.W."/>
        </authorList>
    </citation>
    <scope>NUCLEOTIDE SEQUENCE [LARGE SCALE GENOMIC DNA]</scope>
    <source>
        <strain evidence="3">ATCC 6205 / CBS 148.51 / DSM 1962 / NBRC 6347 / NRRL 1970</strain>
    </source>
</reference>